<dbReference type="InterPro" id="IPR020846">
    <property type="entry name" value="MFS_dom"/>
</dbReference>
<comment type="caution">
    <text evidence="10">The sequence shown here is derived from an EMBL/GenBank/DDBJ whole genome shotgun (WGS) entry which is preliminary data.</text>
</comment>
<dbReference type="GO" id="GO:0042910">
    <property type="term" value="F:xenobiotic transmembrane transporter activity"/>
    <property type="evidence" value="ECO:0007669"/>
    <property type="project" value="InterPro"/>
</dbReference>
<evidence type="ECO:0000256" key="1">
    <source>
        <dbReference type="ARBA" id="ARBA00004651"/>
    </source>
</evidence>
<dbReference type="Proteomes" id="UP000326554">
    <property type="component" value="Unassembled WGS sequence"/>
</dbReference>
<dbReference type="RefSeq" id="WP_150446535.1">
    <property type="nucleotide sequence ID" value="NZ_VYQE01000006.1"/>
</dbReference>
<evidence type="ECO:0000256" key="5">
    <source>
        <dbReference type="ARBA" id="ARBA00022692"/>
    </source>
</evidence>
<gene>
    <name evidence="10" type="ORF">F3S47_17140</name>
</gene>
<evidence type="ECO:0000256" key="2">
    <source>
        <dbReference type="ARBA" id="ARBA00006236"/>
    </source>
</evidence>
<feature type="transmembrane region" description="Helical" evidence="8">
    <location>
        <begin position="82"/>
        <end position="100"/>
    </location>
</feature>
<accession>A0A5J5GBU3</accession>
<keyword evidence="3 8" id="KW-0813">Transport</keyword>
<dbReference type="NCBIfam" id="TIGR00710">
    <property type="entry name" value="efflux_Bcr_CflA"/>
    <property type="match status" value="1"/>
</dbReference>
<keyword evidence="5 8" id="KW-0812">Transmembrane</keyword>
<feature type="transmembrane region" description="Helical" evidence="8">
    <location>
        <begin position="53"/>
        <end position="70"/>
    </location>
</feature>
<protein>
    <recommendedName>
        <fullName evidence="8">Bcr/CflA family efflux transporter</fullName>
    </recommendedName>
</protein>
<evidence type="ECO:0000256" key="7">
    <source>
        <dbReference type="ARBA" id="ARBA00023136"/>
    </source>
</evidence>
<dbReference type="AlphaFoldDB" id="A0A5J5GBU3"/>
<feature type="transmembrane region" description="Helical" evidence="8">
    <location>
        <begin position="284"/>
        <end position="304"/>
    </location>
</feature>
<feature type="domain" description="Major facilitator superfamily (MFS) profile" evidence="9">
    <location>
        <begin position="13"/>
        <end position="398"/>
    </location>
</feature>
<evidence type="ECO:0000313" key="11">
    <source>
        <dbReference type="Proteomes" id="UP000326554"/>
    </source>
</evidence>
<dbReference type="Gene3D" id="1.20.1720.10">
    <property type="entry name" value="Multidrug resistance protein D"/>
    <property type="match status" value="1"/>
</dbReference>
<evidence type="ECO:0000256" key="4">
    <source>
        <dbReference type="ARBA" id="ARBA00022475"/>
    </source>
</evidence>
<name>A0A5J5GBU3_9RHOB</name>
<keyword evidence="6 8" id="KW-1133">Transmembrane helix</keyword>
<dbReference type="GO" id="GO:1990961">
    <property type="term" value="P:xenobiotic detoxification by transmembrane export across the plasma membrane"/>
    <property type="evidence" value="ECO:0007669"/>
    <property type="project" value="InterPro"/>
</dbReference>
<feature type="transmembrane region" description="Helical" evidence="8">
    <location>
        <begin position="139"/>
        <end position="163"/>
    </location>
</feature>
<keyword evidence="11" id="KW-1185">Reference proteome</keyword>
<dbReference type="CDD" id="cd17320">
    <property type="entry name" value="MFS_MdfA_MDR_like"/>
    <property type="match status" value="1"/>
</dbReference>
<proteinExistence type="inferred from homology"/>
<keyword evidence="7 8" id="KW-0472">Membrane</keyword>
<dbReference type="EMBL" id="VYQE01000006">
    <property type="protein sequence ID" value="KAA9005629.1"/>
    <property type="molecule type" value="Genomic_DNA"/>
</dbReference>
<dbReference type="InterPro" id="IPR011701">
    <property type="entry name" value="MFS"/>
</dbReference>
<comment type="subcellular location">
    <subcellularLocation>
        <location evidence="8">Cell inner membrane</location>
        <topology evidence="8">Multi-pass membrane protein</topology>
    </subcellularLocation>
    <subcellularLocation>
        <location evidence="1">Cell membrane</location>
        <topology evidence="1">Multi-pass membrane protein</topology>
    </subcellularLocation>
</comment>
<feature type="transmembrane region" description="Helical" evidence="8">
    <location>
        <begin position="226"/>
        <end position="246"/>
    </location>
</feature>
<dbReference type="SUPFAM" id="SSF103473">
    <property type="entry name" value="MFS general substrate transporter"/>
    <property type="match status" value="1"/>
</dbReference>
<dbReference type="InterPro" id="IPR004812">
    <property type="entry name" value="Efflux_drug-R_Bcr/CmlA"/>
</dbReference>
<feature type="transmembrane region" description="Helical" evidence="8">
    <location>
        <begin position="169"/>
        <end position="188"/>
    </location>
</feature>
<dbReference type="PANTHER" id="PTHR42718">
    <property type="entry name" value="MAJOR FACILITATOR SUPERFAMILY MULTIDRUG TRANSPORTER MFSC"/>
    <property type="match status" value="1"/>
</dbReference>
<feature type="transmembrane region" description="Helical" evidence="8">
    <location>
        <begin position="374"/>
        <end position="394"/>
    </location>
</feature>
<keyword evidence="8" id="KW-0997">Cell inner membrane</keyword>
<evidence type="ECO:0000313" key="10">
    <source>
        <dbReference type="EMBL" id="KAA9005629.1"/>
    </source>
</evidence>
<dbReference type="Pfam" id="PF07690">
    <property type="entry name" value="MFS_1"/>
    <property type="match status" value="1"/>
</dbReference>
<dbReference type="PANTHER" id="PTHR42718:SF46">
    <property type="entry name" value="BLR6921 PROTEIN"/>
    <property type="match status" value="1"/>
</dbReference>
<sequence length="404" mass="40928">MSDAVRDQGTGELRLLLTLGVLLAFASISTDLFLPALPAMAEALGAAEGELELVVSTYLLGFGAGQLLWGPVSDRFGRRGPIMAGLAVFALGSAGCALATEPWHVISWRVVQALGASAGVALARAMVRDLYDRDRAARVLSTLMTVMAVAPLLGPLVGAQILALASWQAIFWTLVAIGLGTLAAVAGLSESLPPEDRSEDAIGRSFRTYAELLGNRALMAHAGAIGFFYVGVFAVVAGGPFAFVTYHGLSPSAYALVFASGVFGLMIANMVNARLVTRVGSDRMLRGGAAGAALAGLFFVVVAGTDLFGVAGLILASFLYNALNGLITANAIAGALAKVTRGAGSASAVVGAIQYGSGMIGAALVGALADGTPLPMGAVACLGGLGCLGLTLVASRTARRDDKG</sequence>
<dbReference type="GO" id="GO:0005886">
    <property type="term" value="C:plasma membrane"/>
    <property type="evidence" value="ECO:0007669"/>
    <property type="project" value="UniProtKB-SubCell"/>
</dbReference>
<feature type="transmembrane region" description="Helical" evidence="8">
    <location>
        <begin position="348"/>
        <end position="368"/>
    </location>
</feature>
<feature type="transmembrane region" description="Helical" evidence="8">
    <location>
        <begin position="106"/>
        <end position="127"/>
    </location>
</feature>
<comment type="caution">
    <text evidence="8">Lacks conserved residue(s) required for the propagation of feature annotation.</text>
</comment>
<comment type="similarity">
    <text evidence="2 8">Belongs to the major facilitator superfamily. Bcr/CmlA family.</text>
</comment>
<keyword evidence="4" id="KW-1003">Cell membrane</keyword>
<feature type="transmembrane region" description="Helical" evidence="8">
    <location>
        <begin position="252"/>
        <end position="272"/>
    </location>
</feature>
<evidence type="ECO:0000256" key="8">
    <source>
        <dbReference type="RuleBase" id="RU365088"/>
    </source>
</evidence>
<evidence type="ECO:0000259" key="9">
    <source>
        <dbReference type="PROSITE" id="PS50850"/>
    </source>
</evidence>
<organism evidence="10 11">
    <name type="scientific">Histidinibacterium aquaticum</name>
    <dbReference type="NCBI Taxonomy" id="2613962"/>
    <lineage>
        <taxon>Bacteria</taxon>
        <taxon>Pseudomonadati</taxon>
        <taxon>Pseudomonadota</taxon>
        <taxon>Alphaproteobacteria</taxon>
        <taxon>Rhodobacterales</taxon>
        <taxon>Paracoccaceae</taxon>
        <taxon>Histidinibacterium</taxon>
    </lineage>
</organism>
<dbReference type="InterPro" id="IPR036259">
    <property type="entry name" value="MFS_trans_sf"/>
</dbReference>
<dbReference type="PROSITE" id="PS50850">
    <property type="entry name" value="MFS"/>
    <property type="match status" value="1"/>
</dbReference>
<feature type="transmembrane region" description="Helical" evidence="8">
    <location>
        <begin position="310"/>
        <end position="336"/>
    </location>
</feature>
<evidence type="ECO:0000256" key="6">
    <source>
        <dbReference type="ARBA" id="ARBA00022989"/>
    </source>
</evidence>
<reference evidence="10 11" key="1">
    <citation type="submission" date="2019-09" db="EMBL/GenBank/DDBJ databases">
        <authorList>
            <person name="Park J.-S."/>
            <person name="Choi H.-J."/>
        </authorList>
    </citation>
    <scope>NUCLEOTIDE SEQUENCE [LARGE SCALE GENOMIC DNA]</scope>
    <source>
        <strain evidence="10 11">176SS1-4</strain>
    </source>
</reference>
<evidence type="ECO:0000256" key="3">
    <source>
        <dbReference type="ARBA" id="ARBA00022448"/>
    </source>
</evidence>